<dbReference type="EMBL" id="JBBMFN010000025">
    <property type="protein sequence ID" value="MEQ2466342.1"/>
    <property type="molecule type" value="Genomic_DNA"/>
</dbReference>
<dbReference type="Proteomes" id="UP001465426">
    <property type="component" value="Unassembled WGS sequence"/>
</dbReference>
<feature type="transmembrane region" description="Helical" evidence="1">
    <location>
        <begin position="263"/>
        <end position="285"/>
    </location>
</feature>
<evidence type="ECO:0000256" key="1">
    <source>
        <dbReference type="SAM" id="Phobius"/>
    </source>
</evidence>
<proteinExistence type="predicted"/>
<evidence type="ECO:0000313" key="4">
    <source>
        <dbReference type="Proteomes" id="UP001465426"/>
    </source>
</evidence>
<dbReference type="PANTHER" id="PTHR35342:SF5">
    <property type="entry name" value="TRICARBOXYLIC TRANSPORT PROTEIN"/>
    <property type="match status" value="1"/>
</dbReference>
<sequence length="513" mass="54094">MDIAMVLAAFQEVLHPMMILSIVIGVFVGIIAGAIPGFTFTMALILAFPFTFGMEPIQGLAVMIGIYIGGLSGGLISSILLGIPGTPSSVVTTFDGYPMTKNGEAPRALGVGIVSSVIGTIIGAIILFLLGPIIAKGSLLFGPWEIFSLVVFALTLIAGLSGKSMLKGLIAGCLGLLIGTVGVSPTGTVRFDFGIPELTSGFSTLPVLIGLFAISQLLMNVEELKSAIPTNQATSNMKKLIRIPYGQVFVDIFQEKWNVLRSSIIGCFIGCLPAAGAESATFISYDQAKKFGKNKAKFGKGHPGGIVASESCNNAVAGGAFIPTITLGIPGDVAQAVMIGALILHGINPGPALFTQQPILVNSIYVVIILSAISIFFIQTLLLPVFTKITAIPKSLMVPCILVISTVGAFALNNQLFDVMLVFIFGLIGFIFHKIDVPLSPIILGLILGPTLEKEMTRAYQMDPSIIPFFTRPISLVFLILAVGSIIFTIIQLKKSGKAQTTPSNHEESQTHL</sequence>
<name>A0ABV1EYZ7_9BACI</name>
<evidence type="ECO:0000259" key="2">
    <source>
        <dbReference type="Pfam" id="PF01970"/>
    </source>
</evidence>
<protein>
    <submittedName>
        <fullName evidence="3">Tripartite tricarboxylate transporter permease</fullName>
    </submittedName>
</protein>
<organism evidence="3 4">
    <name type="scientific">Niallia hominis</name>
    <dbReference type="NCBI Taxonomy" id="3133173"/>
    <lineage>
        <taxon>Bacteria</taxon>
        <taxon>Bacillati</taxon>
        <taxon>Bacillota</taxon>
        <taxon>Bacilli</taxon>
        <taxon>Bacillales</taxon>
        <taxon>Bacillaceae</taxon>
        <taxon>Niallia</taxon>
    </lineage>
</organism>
<keyword evidence="1" id="KW-0812">Transmembrane</keyword>
<keyword evidence="1" id="KW-0472">Membrane</keyword>
<feature type="transmembrane region" description="Helical" evidence="1">
    <location>
        <begin position="392"/>
        <end position="412"/>
    </location>
</feature>
<evidence type="ECO:0000313" key="3">
    <source>
        <dbReference type="EMBL" id="MEQ2466342.1"/>
    </source>
</evidence>
<dbReference type="InterPro" id="IPR002823">
    <property type="entry name" value="DUF112_TM"/>
</dbReference>
<feature type="transmembrane region" description="Helical" evidence="1">
    <location>
        <begin position="60"/>
        <end position="83"/>
    </location>
</feature>
<feature type="domain" description="DUF112" evidence="2">
    <location>
        <begin position="19"/>
        <end position="444"/>
    </location>
</feature>
<dbReference type="Pfam" id="PF01970">
    <property type="entry name" value="TctA"/>
    <property type="match status" value="1"/>
</dbReference>
<dbReference type="PANTHER" id="PTHR35342">
    <property type="entry name" value="TRICARBOXYLIC TRANSPORT PROTEIN"/>
    <property type="match status" value="1"/>
</dbReference>
<reference evidence="3 4" key="1">
    <citation type="submission" date="2024-03" db="EMBL/GenBank/DDBJ databases">
        <title>Human intestinal bacterial collection.</title>
        <authorList>
            <person name="Pauvert C."/>
            <person name="Hitch T.C.A."/>
            <person name="Clavel T."/>
        </authorList>
    </citation>
    <scope>NUCLEOTIDE SEQUENCE [LARGE SCALE GENOMIC DNA]</scope>
    <source>
        <strain evidence="3 4">CLA-SR-H024</strain>
    </source>
</reference>
<gene>
    <name evidence="3" type="ORF">WMO63_11760</name>
</gene>
<keyword evidence="4" id="KW-1185">Reference proteome</keyword>
<feature type="transmembrane region" description="Helical" evidence="1">
    <location>
        <begin position="108"/>
        <end position="130"/>
    </location>
</feature>
<feature type="transmembrane region" description="Helical" evidence="1">
    <location>
        <begin position="469"/>
        <end position="491"/>
    </location>
</feature>
<feature type="transmembrane region" description="Helical" evidence="1">
    <location>
        <begin position="201"/>
        <end position="219"/>
    </location>
</feature>
<accession>A0ABV1EYZ7</accession>
<feature type="transmembrane region" description="Helical" evidence="1">
    <location>
        <begin position="142"/>
        <end position="162"/>
    </location>
</feature>
<feature type="transmembrane region" description="Helical" evidence="1">
    <location>
        <begin position="168"/>
        <end position="189"/>
    </location>
</feature>
<feature type="transmembrane region" description="Helical" evidence="1">
    <location>
        <begin position="419"/>
        <end position="449"/>
    </location>
</feature>
<feature type="transmembrane region" description="Helical" evidence="1">
    <location>
        <begin position="364"/>
        <end position="386"/>
    </location>
</feature>
<comment type="caution">
    <text evidence="3">The sequence shown here is derived from an EMBL/GenBank/DDBJ whole genome shotgun (WGS) entry which is preliminary data.</text>
</comment>
<feature type="transmembrane region" description="Helical" evidence="1">
    <location>
        <begin position="20"/>
        <end position="48"/>
    </location>
</feature>
<keyword evidence="1" id="KW-1133">Transmembrane helix</keyword>
<dbReference type="RefSeq" id="WP_235251355.1">
    <property type="nucleotide sequence ID" value="NZ_JBBMFN010000025.1"/>
</dbReference>